<dbReference type="Ensembl" id="ENSLBET00000017160.1">
    <property type="protein sequence ID" value="ENSLBEP00000016222.1"/>
    <property type="gene ID" value="ENSLBEG00000012561.1"/>
</dbReference>
<accession>A0A3Q3FB05</accession>
<dbReference type="PANTHER" id="PTHR22793:SF6">
    <property type="entry name" value="MYOCARDIN-RELATED TRANSCRIPTION FACTOR A"/>
    <property type="match status" value="1"/>
</dbReference>
<dbReference type="AlphaFoldDB" id="A0A3Q3FB05"/>
<proteinExistence type="predicted"/>
<dbReference type="GO" id="GO:0005634">
    <property type="term" value="C:nucleus"/>
    <property type="evidence" value="ECO:0007669"/>
    <property type="project" value="TreeGrafter"/>
</dbReference>
<protein>
    <submittedName>
        <fullName evidence="1">Uncharacterized protein</fullName>
    </submittedName>
</protein>
<evidence type="ECO:0000313" key="2">
    <source>
        <dbReference type="Proteomes" id="UP000261660"/>
    </source>
</evidence>
<dbReference type="InParanoid" id="A0A3Q3FB05"/>
<evidence type="ECO:0000313" key="1">
    <source>
        <dbReference type="Ensembl" id="ENSLBEP00000016222.1"/>
    </source>
</evidence>
<dbReference type="PANTHER" id="PTHR22793">
    <property type="entry name" value="MYOCARDIN-RELATED TRANSCRIPTION FACTOR-RELATED"/>
    <property type="match status" value="1"/>
</dbReference>
<dbReference type="Proteomes" id="UP000261660">
    <property type="component" value="Unplaced"/>
</dbReference>
<dbReference type="GO" id="GO:0003713">
    <property type="term" value="F:transcription coactivator activity"/>
    <property type="evidence" value="ECO:0007669"/>
    <property type="project" value="TreeGrafter"/>
</dbReference>
<dbReference type="GO" id="GO:0045944">
    <property type="term" value="P:positive regulation of transcription by RNA polymerase II"/>
    <property type="evidence" value="ECO:0007669"/>
    <property type="project" value="TreeGrafter"/>
</dbReference>
<organism evidence="1 2">
    <name type="scientific">Labrus bergylta</name>
    <name type="common">ballan wrasse</name>
    <dbReference type="NCBI Taxonomy" id="56723"/>
    <lineage>
        <taxon>Eukaryota</taxon>
        <taxon>Metazoa</taxon>
        <taxon>Chordata</taxon>
        <taxon>Craniata</taxon>
        <taxon>Vertebrata</taxon>
        <taxon>Euteleostomi</taxon>
        <taxon>Actinopterygii</taxon>
        <taxon>Neopterygii</taxon>
        <taxon>Teleostei</taxon>
        <taxon>Neoteleostei</taxon>
        <taxon>Acanthomorphata</taxon>
        <taxon>Eupercaria</taxon>
        <taxon>Labriformes</taxon>
        <taxon>Labridae</taxon>
        <taxon>Labrus</taxon>
    </lineage>
</organism>
<dbReference type="GeneTree" id="ENSGT00940000178257"/>
<name>A0A3Q3FB05_9LABR</name>
<dbReference type="STRING" id="56723.ENSLBEP00000016222"/>
<keyword evidence="2" id="KW-1185">Reference proteome</keyword>
<reference evidence="1" key="2">
    <citation type="submission" date="2025-09" db="UniProtKB">
        <authorList>
            <consortium name="Ensembl"/>
        </authorList>
    </citation>
    <scope>IDENTIFICATION</scope>
</reference>
<reference evidence="1" key="1">
    <citation type="submission" date="2025-08" db="UniProtKB">
        <authorList>
            <consortium name="Ensembl"/>
        </authorList>
    </citation>
    <scope>IDENTIFICATION</scope>
</reference>
<dbReference type="InterPro" id="IPR043451">
    <property type="entry name" value="Myocardin-like"/>
</dbReference>
<dbReference type="GO" id="GO:0051145">
    <property type="term" value="P:smooth muscle cell differentiation"/>
    <property type="evidence" value="ECO:0007669"/>
    <property type="project" value="TreeGrafter"/>
</dbReference>
<sequence>MLCTPSILDPPPSPMNTLDIDAEGEQGPDNINWLDFNVGGQKTKEAMTLDPLGTQAPPSVFSTDFLDSSDLQIQWDPCL</sequence>